<dbReference type="VEuPathDB" id="FungiDB:CCM_08466"/>
<dbReference type="SMART" id="SM00220">
    <property type="entry name" value="S_TKc"/>
    <property type="match status" value="1"/>
</dbReference>
<dbReference type="EMBL" id="JH126405">
    <property type="protein sequence ID" value="EGX88422.1"/>
    <property type="molecule type" value="Genomic_DNA"/>
</dbReference>
<dbReference type="InterPro" id="IPR001245">
    <property type="entry name" value="Ser-Thr/Tyr_kinase_cat_dom"/>
</dbReference>
<keyword evidence="2" id="KW-0808">Transferase</keyword>
<dbReference type="KEGG" id="cmt:CCM_08466"/>
<reference evidence="2 3" key="1">
    <citation type="journal article" date="2011" name="Genome Biol.">
        <title>Genome sequence of the insect pathogenic fungus Cordyceps militaris, a valued traditional Chinese medicine.</title>
        <authorList>
            <person name="Zheng P."/>
            <person name="Xia Y."/>
            <person name="Xiao G."/>
            <person name="Xiong C."/>
            <person name="Hu X."/>
            <person name="Zhang S."/>
            <person name="Zheng H."/>
            <person name="Huang Y."/>
            <person name="Zhou Y."/>
            <person name="Wang S."/>
            <person name="Zhao G.P."/>
            <person name="Liu X."/>
            <person name="St Leger R.J."/>
            <person name="Wang C."/>
        </authorList>
    </citation>
    <scope>NUCLEOTIDE SEQUENCE [LARGE SCALE GENOMIC DNA]</scope>
    <source>
        <strain evidence="2 3">CM01</strain>
    </source>
</reference>
<gene>
    <name evidence="2" type="ORF">CCM_08466</name>
</gene>
<dbReference type="GO" id="GO:0004674">
    <property type="term" value="F:protein serine/threonine kinase activity"/>
    <property type="evidence" value="ECO:0007669"/>
    <property type="project" value="TreeGrafter"/>
</dbReference>
<dbReference type="SUPFAM" id="SSF56112">
    <property type="entry name" value="Protein kinase-like (PK-like)"/>
    <property type="match status" value="1"/>
</dbReference>
<evidence type="ECO:0000259" key="1">
    <source>
        <dbReference type="PROSITE" id="PS50011"/>
    </source>
</evidence>
<proteinExistence type="predicted"/>
<dbReference type="InterPro" id="IPR000719">
    <property type="entry name" value="Prot_kinase_dom"/>
</dbReference>
<keyword evidence="2" id="KW-0418">Kinase</keyword>
<evidence type="ECO:0000313" key="2">
    <source>
        <dbReference type="EMBL" id="EGX88422.1"/>
    </source>
</evidence>
<protein>
    <submittedName>
        <fullName evidence="2">Protein kinase-like domain</fullName>
    </submittedName>
</protein>
<accession>G3JRN2</accession>
<dbReference type="OMA" id="PASHEYP"/>
<feature type="domain" description="Protein kinase" evidence="1">
    <location>
        <begin position="12"/>
        <end position="252"/>
    </location>
</feature>
<dbReference type="STRING" id="983644.G3JRN2"/>
<dbReference type="AlphaFoldDB" id="G3JRN2"/>
<dbReference type="RefSeq" id="XP_006673667.1">
    <property type="nucleotide sequence ID" value="XM_006673604.1"/>
</dbReference>
<dbReference type="OrthoDB" id="4868228at2759"/>
<dbReference type="InParanoid" id="G3JRN2"/>
<dbReference type="InterPro" id="IPR051681">
    <property type="entry name" value="Ser/Thr_Kinases-Pseudokinases"/>
</dbReference>
<sequence>MANAYPEFPSGYGRQDIVSRGTTGLIVHDKRTQTIIRWPITDNDWRGIQHERAVYEKLEQLGGHGGLLRYYGGVEMCGIRLEHAPKRDLRSHIRLKGINSPLEPQWMIQIAQVLDFIHQAGIIHGSVALRHVMLDGEGNAVLGDFAWCSMRSNFLAAKVPASHEYPGDRLSVQGDLFAFGSALYELHTGSEPFVTFRDEEIRARFRRGVFPDVAALGGLGEIISKCWTASHENTKSVVNALQACAFPGQPYLAP</sequence>
<dbReference type="eggNOG" id="KOG0193">
    <property type="taxonomic scope" value="Eukaryota"/>
</dbReference>
<organism evidence="2 3">
    <name type="scientific">Cordyceps militaris (strain CM01)</name>
    <name type="common">Caterpillar fungus</name>
    <dbReference type="NCBI Taxonomy" id="983644"/>
    <lineage>
        <taxon>Eukaryota</taxon>
        <taxon>Fungi</taxon>
        <taxon>Dikarya</taxon>
        <taxon>Ascomycota</taxon>
        <taxon>Pezizomycotina</taxon>
        <taxon>Sordariomycetes</taxon>
        <taxon>Hypocreomycetidae</taxon>
        <taxon>Hypocreales</taxon>
        <taxon>Cordycipitaceae</taxon>
        <taxon>Cordyceps</taxon>
    </lineage>
</organism>
<dbReference type="InterPro" id="IPR011009">
    <property type="entry name" value="Kinase-like_dom_sf"/>
</dbReference>
<dbReference type="Proteomes" id="UP000001610">
    <property type="component" value="Unassembled WGS sequence"/>
</dbReference>
<dbReference type="Gene3D" id="1.10.510.10">
    <property type="entry name" value="Transferase(Phosphotransferase) domain 1"/>
    <property type="match status" value="1"/>
</dbReference>
<keyword evidence="3" id="KW-1185">Reference proteome</keyword>
<evidence type="ECO:0000313" key="3">
    <source>
        <dbReference type="Proteomes" id="UP000001610"/>
    </source>
</evidence>
<name>G3JRN2_CORMM</name>
<dbReference type="Pfam" id="PF07714">
    <property type="entry name" value="PK_Tyr_Ser-Thr"/>
    <property type="match status" value="1"/>
</dbReference>
<dbReference type="PANTHER" id="PTHR44329:SF260">
    <property type="entry name" value="PROTEIN KINASE DOMAIN-CONTAINING PROTEIN"/>
    <property type="match status" value="1"/>
</dbReference>
<dbReference type="PROSITE" id="PS50011">
    <property type="entry name" value="PROTEIN_KINASE_DOM"/>
    <property type="match status" value="1"/>
</dbReference>
<dbReference type="GO" id="GO:0005524">
    <property type="term" value="F:ATP binding"/>
    <property type="evidence" value="ECO:0007669"/>
    <property type="project" value="InterPro"/>
</dbReference>
<dbReference type="PANTHER" id="PTHR44329">
    <property type="entry name" value="SERINE/THREONINE-PROTEIN KINASE TNNI3K-RELATED"/>
    <property type="match status" value="1"/>
</dbReference>
<dbReference type="HOGENOM" id="CLU_000288_31_3_1"/>
<dbReference type="GeneID" id="18170473"/>